<keyword evidence="4" id="KW-1185">Reference proteome</keyword>
<dbReference type="InterPro" id="IPR023210">
    <property type="entry name" value="NADP_OxRdtase_dom"/>
</dbReference>
<dbReference type="Pfam" id="PF00248">
    <property type="entry name" value="Aldo_ket_red"/>
    <property type="match status" value="1"/>
</dbReference>
<feature type="domain" description="NADP-dependent oxidoreductase" evidence="2">
    <location>
        <begin position="16"/>
        <end position="312"/>
    </location>
</feature>
<dbReference type="KEGG" id="senf:GJR95_17290"/>
<dbReference type="PANTHER" id="PTHR43625">
    <property type="entry name" value="AFLATOXIN B1 ALDEHYDE REDUCTASE"/>
    <property type="match status" value="1"/>
</dbReference>
<dbReference type="CDD" id="cd19078">
    <property type="entry name" value="AKR_AKR13C1_2"/>
    <property type="match status" value="1"/>
</dbReference>
<evidence type="ECO:0000313" key="3">
    <source>
        <dbReference type="EMBL" id="QHV96658.1"/>
    </source>
</evidence>
<dbReference type="Gene3D" id="3.20.20.100">
    <property type="entry name" value="NADP-dependent oxidoreductase domain"/>
    <property type="match status" value="1"/>
</dbReference>
<reference evidence="3 4" key="1">
    <citation type="submission" date="2019-11" db="EMBL/GenBank/DDBJ databases">
        <title>Spirosoma endbachense sp. nov., isolated from a natural salt meadow.</title>
        <authorList>
            <person name="Rojas J."/>
            <person name="Ambika Manirajan B."/>
            <person name="Ratering S."/>
            <person name="Suarez C."/>
            <person name="Geissler-Plaum R."/>
            <person name="Schnell S."/>
        </authorList>
    </citation>
    <scope>NUCLEOTIDE SEQUENCE [LARGE SCALE GENOMIC DNA]</scope>
    <source>
        <strain evidence="3 4">I-24</strain>
    </source>
</reference>
<evidence type="ECO:0000256" key="1">
    <source>
        <dbReference type="ARBA" id="ARBA00023002"/>
    </source>
</evidence>
<dbReference type="EMBL" id="CP045997">
    <property type="protein sequence ID" value="QHV96658.1"/>
    <property type="molecule type" value="Genomic_DNA"/>
</dbReference>
<sequence length="333" mass="36402">MPTRRIGNGGPEVSALGLGCMGMSWSYGPPKDKTEMIALLRAAVERGVTFFDTAEVYGPYQNEELLGEALAPFRGQVVIATKFGWAPASEREATGRWNALNSRPEHIKQVVEGSLKRLRVEVIDLYYQHRVDPAVPIEDVAGVVKELIQAGKVKHFGLSEAGAATIRRAHAVQPVTALQSEYSLWYREPETEILPTLEELGIGFVPFSPLGKGFLTGAITENTQFDATDFRSTVPRFSEENRKANQALVDLLGQIAQQKNATPGQIALAWLLAQKPWIVPIPGTTKLNRLEENLAAVALNLTQDDLGQIEKAASAITIQGARYPAEMEKKSGL</sequence>
<dbReference type="GO" id="GO:0005737">
    <property type="term" value="C:cytoplasm"/>
    <property type="evidence" value="ECO:0007669"/>
    <property type="project" value="TreeGrafter"/>
</dbReference>
<dbReference type="Proteomes" id="UP000464577">
    <property type="component" value="Chromosome"/>
</dbReference>
<organism evidence="3 4">
    <name type="scientific">Spirosoma endbachense</name>
    <dbReference type="NCBI Taxonomy" id="2666025"/>
    <lineage>
        <taxon>Bacteria</taxon>
        <taxon>Pseudomonadati</taxon>
        <taxon>Bacteroidota</taxon>
        <taxon>Cytophagia</taxon>
        <taxon>Cytophagales</taxon>
        <taxon>Cytophagaceae</taxon>
        <taxon>Spirosoma</taxon>
    </lineage>
</organism>
<evidence type="ECO:0000313" key="4">
    <source>
        <dbReference type="Proteomes" id="UP000464577"/>
    </source>
</evidence>
<name>A0A6P1VWB0_9BACT</name>
<gene>
    <name evidence="3" type="ORF">GJR95_17290</name>
</gene>
<evidence type="ECO:0000259" key="2">
    <source>
        <dbReference type="Pfam" id="PF00248"/>
    </source>
</evidence>
<dbReference type="PANTHER" id="PTHR43625:SF77">
    <property type="entry name" value="ALDO-KETO REDUCTASE"/>
    <property type="match status" value="1"/>
</dbReference>
<dbReference type="RefSeq" id="WP_162387067.1">
    <property type="nucleotide sequence ID" value="NZ_CP045997.1"/>
</dbReference>
<dbReference type="AlphaFoldDB" id="A0A6P1VWB0"/>
<dbReference type="SUPFAM" id="SSF51430">
    <property type="entry name" value="NAD(P)-linked oxidoreductase"/>
    <property type="match status" value="1"/>
</dbReference>
<dbReference type="GO" id="GO:0016491">
    <property type="term" value="F:oxidoreductase activity"/>
    <property type="evidence" value="ECO:0007669"/>
    <property type="project" value="UniProtKB-KW"/>
</dbReference>
<dbReference type="InterPro" id="IPR036812">
    <property type="entry name" value="NAD(P)_OxRdtase_dom_sf"/>
</dbReference>
<dbReference type="InterPro" id="IPR050791">
    <property type="entry name" value="Aldo-Keto_reductase"/>
</dbReference>
<protein>
    <submittedName>
        <fullName evidence="3">Aldo/keto reductase</fullName>
    </submittedName>
</protein>
<keyword evidence="1" id="KW-0560">Oxidoreductase</keyword>
<accession>A0A6P1VWB0</accession>
<proteinExistence type="predicted"/>